<dbReference type="RefSeq" id="WP_379912564.1">
    <property type="nucleotide sequence ID" value="NZ_JBHUDD010000021.1"/>
</dbReference>
<keyword evidence="2" id="KW-1185">Reference proteome</keyword>
<evidence type="ECO:0000313" key="2">
    <source>
        <dbReference type="Proteomes" id="UP001597186"/>
    </source>
</evidence>
<proteinExistence type="predicted"/>
<evidence type="ECO:0000313" key="1">
    <source>
        <dbReference type="EMBL" id="MFD1508187.1"/>
    </source>
</evidence>
<dbReference type="EMBL" id="JBHUDD010000021">
    <property type="protein sequence ID" value="MFD1508187.1"/>
    <property type="molecule type" value="Genomic_DNA"/>
</dbReference>
<organism evidence="1 2">
    <name type="scientific">Lacimonas salitolerans</name>
    <dbReference type="NCBI Taxonomy" id="1323750"/>
    <lineage>
        <taxon>Bacteria</taxon>
        <taxon>Pseudomonadati</taxon>
        <taxon>Pseudomonadota</taxon>
        <taxon>Alphaproteobacteria</taxon>
        <taxon>Rhodobacterales</taxon>
        <taxon>Paracoccaceae</taxon>
        <taxon>Lacimonas</taxon>
    </lineage>
</organism>
<dbReference type="Proteomes" id="UP001597186">
    <property type="component" value="Unassembled WGS sequence"/>
</dbReference>
<name>A0ABW4ED73_9RHOB</name>
<gene>
    <name evidence="1" type="ORF">ACFTOW_02040</name>
</gene>
<accession>A0ABW4ED73</accession>
<sequence>MSVIFNNDLPDALSNPVTYTVQVGDRFFVFNDGTRVPRGEESSFAVYDDSGSLRDLCGLRRTGLFRVAPDVVVTT</sequence>
<reference evidence="2" key="1">
    <citation type="journal article" date="2019" name="Int. J. Syst. Evol. Microbiol.">
        <title>The Global Catalogue of Microorganisms (GCM) 10K type strain sequencing project: providing services to taxonomists for standard genome sequencing and annotation.</title>
        <authorList>
            <consortium name="The Broad Institute Genomics Platform"/>
            <consortium name="The Broad Institute Genome Sequencing Center for Infectious Disease"/>
            <person name="Wu L."/>
            <person name="Ma J."/>
        </authorList>
    </citation>
    <scope>NUCLEOTIDE SEQUENCE [LARGE SCALE GENOMIC DNA]</scope>
    <source>
        <strain evidence="2">CGMCC 1.12477</strain>
    </source>
</reference>
<comment type="caution">
    <text evidence="1">The sequence shown here is derived from an EMBL/GenBank/DDBJ whole genome shotgun (WGS) entry which is preliminary data.</text>
</comment>
<protein>
    <submittedName>
        <fullName evidence="1">Uncharacterized protein</fullName>
    </submittedName>
</protein>